<feature type="transmembrane region" description="Helical" evidence="1">
    <location>
        <begin position="42"/>
        <end position="64"/>
    </location>
</feature>
<feature type="transmembrane region" description="Helical" evidence="1">
    <location>
        <begin position="76"/>
        <end position="106"/>
    </location>
</feature>
<keyword evidence="3" id="KW-1185">Reference proteome</keyword>
<dbReference type="EMBL" id="JALPQF010000015">
    <property type="protein sequence ID" value="MCK8481804.1"/>
    <property type="molecule type" value="Genomic_DNA"/>
</dbReference>
<protein>
    <submittedName>
        <fullName evidence="2">DUF6427 family protein</fullName>
    </submittedName>
</protein>
<comment type="caution">
    <text evidence="2">The sequence shown here is derived from an EMBL/GenBank/DDBJ whole genome shotgun (WGS) entry which is preliminary data.</text>
</comment>
<feature type="transmembrane region" description="Helical" evidence="1">
    <location>
        <begin position="165"/>
        <end position="187"/>
    </location>
</feature>
<sequence length="307" mass="35276">MISNFFSKSKPIHYIVVSIILLVVFVLSKLNTFSEGIDIYLISKQTGLFLVCLFSVFVFDFLVTRNSLTKKNSYNIVLYVLFFAMLPQAILNSEIIFANLFVLLALRRLISLRTQKDIKKKLFDASFWIAVATLFYFWSWVFFALIFIALLTYGITDIKNYIIPLIGIATVGVITICYLIIFNVDILDFAHSLFDYSLDYTTLNSKQVIVASTLLLSFGLWALFYYIKNIKSQMKSYRPSFKLIIITAVLALLIVVFAPSKNGSEFIFLFAPLSIIMTNYLEVISENWFKETLLWTIILTPIALLML</sequence>
<feature type="transmembrane region" description="Helical" evidence="1">
    <location>
        <begin position="126"/>
        <end position="153"/>
    </location>
</feature>
<reference evidence="2" key="1">
    <citation type="submission" date="2022-04" db="EMBL/GenBank/DDBJ databases">
        <authorList>
            <person name="Ren T."/>
        </authorList>
    </citation>
    <scope>NUCLEOTIDE SEQUENCE</scope>
    <source>
        <strain evidence="2">F63249</strain>
    </source>
</reference>
<keyword evidence="1" id="KW-1133">Transmembrane helix</keyword>
<feature type="transmembrane region" description="Helical" evidence="1">
    <location>
        <begin position="207"/>
        <end position="227"/>
    </location>
</feature>
<keyword evidence="1" id="KW-0472">Membrane</keyword>
<dbReference type="Pfam" id="PF19992">
    <property type="entry name" value="DUF6427"/>
    <property type="match status" value="1"/>
</dbReference>
<feature type="transmembrane region" description="Helical" evidence="1">
    <location>
        <begin position="239"/>
        <end position="258"/>
    </location>
</feature>
<organism evidence="2 3">
    <name type="scientific">Psychroserpens algicola</name>
    <dbReference type="NCBI Taxonomy" id="1719034"/>
    <lineage>
        <taxon>Bacteria</taxon>
        <taxon>Pseudomonadati</taxon>
        <taxon>Bacteroidota</taxon>
        <taxon>Flavobacteriia</taxon>
        <taxon>Flavobacteriales</taxon>
        <taxon>Flavobacteriaceae</taxon>
        <taxon>Psychroserpens</taxon>
    </lineage>
</organism>
<feature type="transmembrane region" description="Helical" evidence="1">
    <location>
        <begin position="264"/>
        <end position="281"/>
    </location>
</feature>
<accession>A0ABT0HBQ5</accession>
<proteinExistence type="predicted"/>
<dbReference type="InterPro" id="IPR045625">
    <property type="entry name" value="DUF6427"/>
</dbReference>
<evidence type="ECO:0000313" key="3">
    <source>
        <dbReference type="Proteomes" id="UP001203687"/>
    </source>
</evidence>
<feature type="transmembrane region" description="Helical" evidence="1">
    <location>
        <begin position="12"/>
        <end position="30"/>
    </location>
</feature>
<dbReference type="RefSeq" id="WP_204344454.1">
    <property type="nucleotide sequence ID" value="NZ_JACNMJ010000001.1"/>
</dbReference>
<dbReference type="Proteomes" id="UP001203687">
    <property type="component" value="Unassembled WGS sequence"/>
</dbReference>
<evidence type="ECO:0000313" key="2">
    <source>
        <dbReference type="EMBL" id="MCK8481804.1"/>
    </source>
</evidence>
<evidence type="ECO:0000256" key="1">
    <source>
        <dbReference type="SAM" id="Phobius"/>
    </source>
</evidence>
<keyword evidence="1" id="KW-0812">Transmembrane</keyword>
<name>A0ABT0HBQ5_9FLAO</name>
<gene>
    <name evidence="2" type="ORF">MUY34_14320</name>
</gene>